<reference evidence="1 2" key="1">
    <citation type="submission" date="2015-09" db="EMBL/GenBank/DDBJ databases">
        <authorList>
            <consortium name="Pathogen Informatics"/>
        </authorList>
    </citation>
    <scope>NUCLEOTIDE SEQUENCE [LARGE SCALE GENOMIC DNA]</scope>
    <source>
        <strain evidence="1 2">2789STDY5608850</strain>
    </source>
</reference>
<protein>
    <submittedName>
        <fullName evidence="1">Uncharacterized protein</fullName>
    </submittedName>
</protein>
<gene>
    <name evidence="1" type="ORF">ERS852407_01641</name>
</gene>
<dbReference type="EMBL" id="CYZE01000003">
    <property type="protein sequence ID" value="CUO01512.1"/>
    <property type="molecule type" value="Genomic_DNA"/>
</dbReference>
<dbReference type="AlphaFoldDB" id="A0A174BKJ6"/>
<accession>A0A174BKJ6</accession>
<evidence type="ECO:0000313" key="2">
    <source>
        <dbReference type="Proteomes" id="UP000095651"/>
    </source>
</evidence>
<dbReference type="Proteomes" id="UP000095651">
    <property type="component" value="Unassembled WGS sequence"/>
</dbReference>
<organism evidence="1 2">
    <name type="scientific">Hungatella hathewayi</name>
    <dbReference type="NCBI Taxonomy" id="154046"/>
    <lineage>
        <taxon>Bacteria</taxon>
        <taxon>Bacillati</taxon>
        <taxon>Bacillota</taxon>
        <taxon>Clostridia</taxon>
        <taxon>Lachnospirales</taxon>
        <taxon>Lachnospiraceae</taxon>
        <taxon>Hungatella</taxon>
    </lineage>
</organism>
<proteinExistence type="predicted"/>
<dbReference type="RefSeq" id="WP_055654113.1">
    <property type="nucleotide sequence ID" value="NZ_CABIXC010000003.1"/>
</dbReference>
<name>A0A174BKJ6_9FIRM</name>
<sequence>MNFADDFSKTFYDKEEFLEFLDGIECGAEWQKHPTNTVLVIAGEEEPEICEKIKDMDEKEEIIKDTMKNSGLFLCLGSTYYPVGQTTMKSIESRARIAGSALLDLPKGKLARVLNDCLNVTKGNALVRIHEGKVRAVHGGDPSDYSVLPMPELFEVASIYVTENYDKATFSNGLFNHSLAMASWELEEKGLLDTYRELLLQYGLQADNVLSALIRVQTSDVGVSGANIYYSLLLGAEKKPLILGKPLKLEHTNNASIEDFSQNMGQIFARYQEAIGDLSKLFHVYASYPANVMASVMIKAGISKALTAQTVEQFKAGHGPGICNGYDIYCGICEAIFLAQSNGMGAKALTDLEEMVSRCLTYRFHEYDIPGTILY</sequence>
<evidence type="ECO:0000313" key="1">
    <source>
        <dbReference type="EMBL" id="CUO01512.1"/>
    </source>
</evidence>